<keyword evidence="1 11" id="KW-0698">rRNA processing</keyword>
<sequence length="240" mass="25791">MTKSTKDLGSKLSGRGLTVRVKTKAKRSVSSARWLERQLNDPYVAEAKKRGYRSRAAFKLLQLDEKYHLLRPGTRVVDLGAAPGGWTQVAVEKVRGAKVVGLDILGMEDVAGAITMEMDFLLPEAPDRLKEALGGPADVVLSDMAAPTTGHPKTDHLRIMALADAAYAFAAEVLAPGGAFVAKLFQGGAERGLLDQLKRDFAVVRHAKPAASRADSSETYVVATGFRRTASQGAYIPEED</sequence>
<evidence type="ECO:0000313" key="15">
    <source>
        <dbReference type="Proteomes" id="UP000539175"/>
    </source>
</evidence>
<keyword evidence="11" id="KW-0963">Cytoplasm</keyword>
<name>A0A7X0EHT4_9PROT</name>
<dbReference type="EC" id="2.1.1.166" evidence="6 11"/>
<evidence type="ECO:0000256" key="5">
    <source>
        <dbReference type="ARBA" id="ARBA00037569"/>
    </source>
</evidence>
<evidence type="ECO:0000256" key="11">
    <source>
        <dbReference type="HAMAP-Rule" id="MF_01547"/>
    </source>
</evidence>
<evidence type="ECO:0000256" key="8">
    <source>
        <dbReference type="ARBA" id="ARBA00041995"/>
    </source>
</evidence>
<evidence type="ECO:0000256" key="9">
    <source>
        <dbReference type="ARBA" id="ARBA00042745"/>
    </source>
</evidence>
<comment type="catalytic activity">
    <reaction evidence="10 11">
        <text>uridine(2552) in 23S rRNA + S-adenosyl-L-methionine = 2'-O-methyluridine(2552) in 23S rRNA + S-adenosyl-L-homocysteine + H(+)</text>
        <dbReference type="Rhea" id="RHEA:42720"/>
        <dbReference type="Rhea" id="RHEA-COMP:10202"/>
        <dbReference type="Rhea" id="RHEA-COMP:10203"/>
        <dbReference type="ChEBI" id="CHEBI:15378"/>
        <dbReference type="ChEBI" id="CHEBI:57856"/>
        <dbReference type="ChEBI" id="CHEBI:59789"/>
        <dbReference type="ChEBI" id="CHEBI:65315"/>
        <dbReference type="ChEBI" id="CHEBI:74478"/>
        <dbReference type="EC" id="2.1.1.166"/>
    </reaction>
</comment>
<gene>
    <name evidence="11" type="primary">rlmE</name>
    <name evidence="11" type="synonym">ftsJ</name>
    <name evidence="11" type="synonym">rrmJ</name>
    <name evidence="14" type="ORF">FHS74_005610</name>
</gene>
<dbReference type="HAMAP" id="MF_01547">
    <property type="entry name" value="RNA_methyltr_E"/>
    <property type="match status" value="1"/>
</dbReference>
<dbReference type="PANTHER" id="PTHR10920:SF18">
    <property type="entry name" value="RRNA METHYLTRANSFERASE 2, MITOCHONDRIAL"/>
    <property type="match status" value="1"/>
</dbReference>
<protein>
    <recommendedName>
        <fullName evidence="7 11">Ribosomal RNA large subunit methyltransferase E</fullName>
        <ecNumber evidence="6 11">2.1.1.166</ecNumber>
    </recommendedName>
    <alternativeName>
        <fullName evidence="9 11">23S rRNA Um2552 methyltransferase</fullName>
    </alternativeName>
    <alternativeName>
        <fullName evidence="8 11">rRNA (uridine-2'-O-)-methyltransferase</fullName>
    </alternativeName>
</protein>
<dbReference type="RefSeq" id="WP_184807535.1">
    <property type="nucleotide sequence ID" value="NZ_JACIIZ010000023.1"/>
</dbReference>
<dbReference type="InterPro" id="IPR029063">
    <property type="entry name" value="SAM-dependent_MTases_sf"/>
</dbReference>
<accession>A0A7X0EHT4</accession>
<reference evidence="14 15" key="1">
    <citation type="submission" date="2020-08" db="EMBL/GenBank/DDBJ databases">
        <title>Genomic Encyclopedia of Type Strains, Phase IV (KMG-IV): sequencing the most valuable type-strain genomes for metagenomic binning, comparative biology and taxonomic classification.</title>
        <authorList>
            <person name="Goeker M."/>
        </authorList>
    </citation>
    <scope>NUCLEOTIDE SEQUENCE [LARGE SCALE GENOMIC DNA]</scope>
    <source>
        <strain evidence="14 15">DSM 22198</strain>
    </source>
</reference>
<evidence type="ECO:0000256" key="1">
    <source>
        <dbReference type="ARBA" id="ARBA00022552"/>
    </source>
</evidence>
<dbReference type="Gene3D" id="3.40.50.150">
    <property type="entry name" value="Vaccinia Virus protein VP39"/>
    <property type="match status" value="1"/>
</dbReference>
<dbReference type="GO" id="GO:0005737">
    <property type="term" value="C:cytoplasm"/>
    <property type="evidence" value="ECO:0007669"/>
    <property type="project" value="UniProtKB-SubCell"/>
</dbReference>
<evidence type="ECO:0000256" key="4">
    <source>
        <dbReference type="ARBA" id="ARBA00022691"/>
    </source>
</evidence>
<dbReference type="SUPFAM" id="SSF53335">
    <property type="entry name" value="S-adenosyl-L-methionine-dependent methyltransferases"/>
    <property type="match status" value="1"/>
</dbReference>
<evidence type="ECO:0000256" key="10">
    <source>
        <dbReference type="ARBA" id="ARBA00048970"/>
    </source>
</evidence>
<dbReference type="InterPro" id="IPR015507">
    <property type="entry name" value="rRNA-MeTfrase_E"/>
</dbReference>
<dbReference type="GO" id="GO:0008650">
    <property type="term" value="F:rRNA (uridine-2'-O-)-methyltransferase activity"/>
    <property type="evidence" value="ECO:0007669"/>
    <property type="project" value="UniProtKB-UniRule"/>
</dbReference>
<feature type="binding site" evidence="11">
    <location>
        <position position="103"/>
    </location>
    <ligand>
        <name>S-adenosyl-L-methionine</name>
        <dbReference type="ChEBI" id="CHEBI:59789"/>
    </ligand>
</feature>
<evidence type="ECO:0000256" key="3">
    <source>
        <dbReference type="ARBA" id="ARBA00022679"/>
    </source>
</evidence>
<comment type="subcellular location">
    <subcellularLocation>
        <location evidence="11">Cytoplasm</location>
    </subcellularLocation>
</comment>
<dbReference type="PIRSF" id="PIRSF005461">
    <property type="entry name" value="23S_rRNA_mtase"/>
    <property type="match status" value="1"/>
</dbReference>
<keyword evidence="3 11" id="KW-0808">Transferase</keyword>
<dbReference type="Pfam" id="PF01728">
    <property type="entry name" value="FtsJ"/>
    <property type="match status" value="1"/>
</dbReference>
<feature type="binding site" evidence="11">
    <location>
        <position position="86"/>
    </location>
    <ligand>
        <name>S-adenosyl-L-methionine</name>
        <dbReference type="ChEBI" id="CHEBI:59789"/>
    </ligand>
</feature>
<evidence type="ECO:0000259" key="13">
    <source>
        <dbReference type="Pfam" id="PF01728"/>
    </source>
</evidence>
<evidence type="ECO:0000256" key="12">
    <source>
        <dbReference type="PIRSR" id="PIRSR005461-1"/>
    </source>
</evidence>
<evidence type="ECO:0000313" key="14">
    <source>
        <dbReference type="EMBL" id="MBB6255014.1"/>
    </source>
</evidence>
<comment type="caution">
    <text evidence="14">The sequence shown here is derived from an EMBL/GenBank/DDBJ whole genome shotgun (WGS) entry which is preliminary data.</text>
</comment>
<evidence type="ECO:0000256" key="7">
    <source>
        <dbReference type="ARBA" id="ARBA00041129"/>
    </source>
</evidence>
<dbReference type="InterPro" id="IPR050082">
    <property type="entry name" value="RNA_methyltr_RlmE"/>
</dbReference>
<evidence type="ECO:0000256" key="2">
    <source>
        <dbReference type="ARBA" id="ARBA00022603"/>
    </source>
</evidence>
<keyword evidence="15" id="KW-1185">Reference proteome</keyword>
<dbReference type="EMBL" id="JACIIZ010000023">
    <property type="protein sequence ID" value="MBB6255014.1"/>
    <property type="molecule type" value="Genomic_DNA"/>
</dbReference>
<feature type="active site" description="Proton acceptor" evidence="11 12">
    <location>
        <position position="183"/>
    </location>
</feature>
<dbReference type="PANTHER" id="PTHR10920">
    <property type="entry name" value="RIBOSOMAL RNA METHYLTRANSFERASE"/>
    <property type="match status" value="1"/>
</dbReference>
<dbReference type="InterPro" id="IPR002877">
    <property type="entry name" value="RNA_MeTrfase_FtsJ_dom"/>
</dbReference>
<dbReference type="Proteomes" id="UP000539175">
    <property type="component" value="Unassembled WGS sequence"/>
</dbReference>
<keyword evidence="2 11" id="KW-0489">Methyltransferase</keyword>
<dbReference type="AlphaFoldDB" id="A0A7X0EHT4"/>
<comment type="similarity">
    <text evidence="11">Belongs to the class I-like SAM-binding methyltransferase superfamily. RNA methyltransferase RlmE family.</text>
</comment>
<feature type="binding site" evidence="11">
    <location>
        <position position="119"/>
    </location>
    <ligand>
        <name>S-adenosyl-L-methionine</name>
        <dbReference type="ChEBI" id="CHEBI:59789"/>
    </ligand>
</feature>
<comment type="function">
    <text evidence="5 11">Specifically methylates the uridine in position 2552 of 23S rRNA at the 2'-O position of the ribose in the fully assembled 50S ribosomal subunit.</text>
</comment>
<proteinExistence type="inferred from homology"/>
<keyword evidence="4 11" id="KW-0949">S-adenosyl-L-methionine</keyword>
<organism evidence="14 15">
    <name type="scientific">Nitrospirillum iridis</name>
    <dbReference type="NCBI Taxonomy" id="765888"/>
    <lineage>
        <taxon>Bacteria</taxon>
        <taxon>Pseudomonadati</taxon>
        <taxon>Pseudomonadota</taxon>
        <taxon>Alphaproteobacteria</taxon>
        <taxon>Rhodospirillales</taxon>
        <taxon>Azospirillaceae</taxon>
        <taxon>Nitrospirillum</taxon>
    </lineage>
</organism>
<evidence type="ECO:0000256" key="6">
    <source>
        <dbReference type="ARBA" id="ARBA00038861"/>
    </source>
</evidence>
<feature type="binding site" evidence="11">
    <location>
        <position position="84"/>
    </location>
    <ligand>
        <name>S-adenosyl-L-methionine</name>
        <dbReference type="ChEBI" id="CHEBI:59789"/>
    </ligand>
</feature>
<feature type="domain" description="Ribosomal RNA methyltransferase FtsJ" evidence="13">
    <location>
        <begin position="52"/>
        <end position="226"/>
    </location>
</feature>
<feature type="binding site" evidence="11">
    <location>
        <position position="143"/>
    </location>
    <ligand>
        <name>S-adenosyl-L-methionine</name>
        <dbReference type="ChEBI" id="CHEBI:59789"/>
    </ligand>
</feature>